<keyword evidence="2 7" id="KW-0813">Transport</keyword>
<name>A0AAN0RJ67_9RHOB</name>
<keyword evidence="3" id="KW-1003">Cell membrane</keyword>
<reference evidence="9 10" key="1">
    <citation type="journal article" date="2014" name="ISME J.">
        <title>Adaptation of an abundant Roseobacter RCA organism to pelagic systems revealed by genomic and transcriptomic analyses.</title>
        <authorList>
            <person name="Voget S."/>
            <person name="Wemheuer B."/>
            <person name="Brinkhoff T."/>
            <person name="Vollmers J."/>
            <person name="Dietrich S."/>
            <person name="Giebel H.A."/>
            <person name="Beardsley C."/>
            <person name="Sardemann C."/>
            <person name="Bakenhus I."/>
            <person name="Billerbeck S."/>
            <person name="Daniel R."/>
            <person name="Simon M."/>
        </authorList>
    </citation>
    <scope>NUCLEOTIDE SEQUENCE [LARGE SCALE GENOMIC DNA]</scope>
    <source>
        <strain evidence="9 10">RCA23</strain>
    </source>
</reference>
<sequence length="230" mass="25379">MISSFIVTIPATIIPITIAAFAAYAFAWMQFPGRDWLFVIVVSLMVVPTQLAFLPILQGFSGIASWATALNQWLTDCELTDSCQVASKSFASLWITHTAFGLPLAIYLLRNYIVGLPKELLQSARIDGASHLQIFTRIIVPLSVPALASFSIFQFLWVWNDLIVALYIGPNNSSDLVFPIRLQKQLGTFKDQLHLLNASAVISMIVPVVVFLSMQRYFIRGLLAGSVKGG</sequence>
<dbReference type="Gene3D" id="1.10.3720.10">
    <property type="entry name" value="MetI-like"/>
    <property type="match status" value="1"/>
</dbReference>
<feature type="transmembrane region" description="Helical" evidence="7">
    <location>
        <begin position="36"/>
        <end position="57"/>
    </location>
</feature>
<dbReference type="AlphaFoldDB" id="A0AAN0RJ67"/>
<dbReference type="PROSITE" id="PS50928">
    <property type="entry name" value="ABC_TM1"/>
    <property type="match status" value="1"/>
</dbReference>
<dbReference type="PANTHER" id="PTHR43744:SF4">
    <property type="entry name" value="OSMOPROTECTIVE COMPOUNDS UPTAKE PERMEASE PROTEIN GGTD"/>
    <property type="match status" value="1"/>
</dbReference>
<feature type="transmembrane region" description="Helical" evidence="7">
    <location>
        <begin position="134"/>
        <end position="157"/>
    </location>
</feature>
<evidence type="ECO:0000259" key="8">
    <source>
        <dbReference type="PROSITE" id="PS50928"/>
    </source>
</evidence>
<evidence type="ECO:0000256" key="1">
    <source>
        <dbReference type="ARBA" id="ARBA00004651"/>
    </source>
</evidence>
<evidence type="ECO:0000256" key="2">
    <source>
        <dbReference type="ARBA" id="ARBA00022448"/>
    </source>
</evidence>
<dbReference type="RefSeq" id="WP_201770455.1">
    <property type="nucleotide sequence ID" value="NZ_CP003984.1"/>
</dbReference>
<gene>
    <name evidence="9" type="primary">aglG</name>
    <name evidence="9" type="ORF">RCA23_c16440</name>
</gene>
<dbReference type="KEGG" id="ptp:RCA23_c16440"/>
<dbReference type="InterPro" id="IPR000515">
    <property type="entry name" value="MetI-like"/>
</dbReference>
<evidence type="ECO:0000256" key="3">
    <source>
        <dbReference type="ARBA" id="ARBA00022475"/>
    </source>
</evidence>
<evidence type="ECO:0000256" key="7">
    <source>
        <dbReference type="RuleBase" id="RU363032"/>
    </source>
</evidence>
<keyword evidence="10" id="KW-1185">Reference proteome</keyword>
<comment type="subcellular location">
    <subcellularLocation>
        <location evidence="1 7">Cell membrane</location>
        <topology evidence="1 7">Multi-pass membrane protein</topology>
    </subcellularLocation>
</comment>
<feature type="transmembrane region" description="Helical" evidence="7">
    <location>
        <begin position="6"/>
        <end position="29"/>
    </location>
</feature>
<feature type="domain" description="ABC transmembrane type-1" evidence="8">
    <location>
        <begin position="1"/>
        <end position="214"/>
    </location>
</feature>
<dbReference type="GO" id="GO:0005886">
    <property type="term" value="C:plasma membrane"/>
    <property type="evidence" value="ECO:0007669"/>
    <property type="project" value="UniProtKB-SubCell"/>
</dbReference>
<dbReference type="Pfam" id="PF00528">
    <property type="entry name" value="BPD_transp_1"/>
    <property type="match status" value="1"/>
</dbReference>
<evidence type="ECO:0000313" key="10">
    <source>
        <dbReference type="Proteomes" id="UP000028680"/>
    </source>
</evidence>
<dbReference type="GO" id="GO:0055085">
    <property type="term" value="P:transmembrane transport"/>
    <property type="evidence" value="ECO:0007669"/>
    <property type="project" value="InterPro"/>
</dbReference>
<keyword evidence="6 7" id="KW-0472">Membrane</keyword>
<dbReference type="EMBL" id="CP003984">
    <property type="protein sequence ID" value="AII87180.1"/>
    <property type="molecule type" value="Genomic_DNA"/>
</dbReference>
<feature type="transmembrane region" description="Helical" evidence="7">
    <location>
        <begin position="94"/>
        <end position="113"/>
    </location>
</feature>
<dbReference type="SUPFAM" id="SSF161098">
    <property type="entry name" value="MetI-like"/>
    <property type="match status" value="1"/>
</dbReference>
<evidence type="ECO:0000313" key="9">
    <source>
        <dbReference type="EMBL" id="AII87180.1"/>
    </source>
</evidence>
<organism evidence="9 10">
    <name type="scientific">Planktomarina temperata RCA23</name>
    <dbReference type="NCBI Taxonomy" id="666509"/>
    <lineage>
        <taxon>Bacteria</taxon>
        <taxon>Pseudomonadati</taxon>
        <taxon>Pseudomonadota</taxon>
        <taxon>Alphaproteobacteria</taxon>
        <taxon>Rhodobacterales</taxon>
        <taxon>Paracoccaceae</taxon>
        <taxon>Planktomarina</taxon>
    </lineage>
</organism>
<comment type="similarity">
    <text evidence="7">Belongs to the binding-protein-dependent transport system permease family.</text>
</comment>
<dbReference type="Proteomes" id="UP000028680">
    <property type="component" value="Chromosome"/>
</dbReference>
<evidence type="ECO:0000256" key="6">
    <source>
        <dbReference type="ARBA" id="ARBA00023136"/>
    </source>
</evidence>
<dbReference type="PANTHER" id="PTHR43744">
    <property type="entry name" value="ABC TRANSPORTER PERMEASE PROTEIN MG189-RELATED-RELATED"/>
    <property type="match status" value="1"/>
</dbReference>
<dbReference type="InterPro" id="IPR035906">
    <property type="entry name" value="MetI-like_sf"/>
</dbReference>
<protein>
    <submittedName>
        <fullName evidence="9">Alpha-glucoside transport system permease protein AglG</fullName>
    </submittedName>
</protein>
<keyword evidence="5 7" id="KW-1133">Transmembrane helix</keyword>
<keyword evidence="4 7" id="KW-0812">Transmembrane</keyword>
<feature type="transmembrane region" description="Helical" evidence="7">
    <location>
        <begin position="193"/>
        <end position="212"/>
    </location>
</feature>
<accession>A0AAN0RJ67</accession>
<evidence type="ECO:0000256" key="5">
    <source>
        <dbReference type="ARBA" id="ARBA00022989"/>
    </source>
</evidence>
<evidence type="ECO:0000256" key="4">
    <source>
        <dbReference type="ARBA" id="ARBA00022692"/>
    </source>
</evidence>
<proteinExistence type="inferred from homology"/>
<dbReference type="CDD" id="cd06261">
    <property type="entry name" value="TM_PBP2"/>
    <property type="match status" value="1"/>
</dbReference>